<evidence type="ECO:0000313" key="4">
    <source>
        <dbReference type="Proteomes" id="UP000220102"/>
    </source>
</evidence>
<keyword evidence="3" id="KW-0418">Kinase</keyword>
<dbReference type="PROSITE" id="PS50109">
    <property type="entry name" value="HIS_KIN"/>
    <property type="match status" value="1"/>
</dbReference>
<sequence>MNRRFFRQSFRHEWGVIFGAWGLFLALLIVRSMLDADRSEPVFQSGQAMAWFFEYFAWALVTPVVFWLCLHLGRNGRWKPWQRVAAHFVAGLTVIVLMDVYTDLLRQYVFELRNPVDTIMASLKNSMDDVLSLRVLWEFMLYVTILSIGFARAYYMRLQDRRLQATELRADLTEARLQALRMQINPHFLFNTLNAVAGLVERDPKGVRTMVARLSALLRHTLDSSGRDEVTLSREMDVLSDYLAIMHVRFSDRLRVKTDIDDDVRAALVPDLILQPLVENAIKHGISRRETPGEVRISARRTGPYLRLTVEDDGDGSGDTLMGDGIPDTSSGIGLKNVRERLERLYGEDHRISLRPTTAGGLAAQIWLPFHEEPVEVPETGERIFDSLPSD</sequence>
<dbReference type="InterPro" id="IPR050640">
    <property type="entry name" value="Bact_2-comp_sensor_kinase"/>
</dbReference>
<dbReference type="InterPro" id="IPR010559">
    <property type="entry name" value="Sig_transdc_His_kin_internal"/>
</dbReference>
<accession>A0A2A8CYV0</accession>
<dbReference type="InterPro" id="IPR003594">
    <property type="entry name" value="HATPase_dom"/>
</dbReference>
<feature type="transmembrane region" description="Helical" evidence="1">
    <location>
        <begin position="135"/>
        <end position="155"/>
    </location>
</feature>
<feature type="transmembrane region" description="Helical" evidence="1">
    <location>
        <begin position="84"/>
        <end position="102"/>
    </location>
</feature>
<proteinExistence type="predicted"/>
<dbReference type="OrthoDB" id="9792992at2"/>
<evidence type="ECO:0000313" key="3">
    <source>
        <dbReference type="EMBL" id="PEN13773.1"/>
    </source>
</evidence>
<comment type="caution">
    <text evidence="3">The sequence shown here is derived from an EMBL/GenBank/DDBJ whole genome shotgun (WGS) entry which is preliminary data.</text>
</comment>
<dbReference type="PANTHER" id="PTHR34220">
    <property type="entry name" value="SENSOR HISTIDINE KINASE YPDA"/>
    <property type="match status" value="1"/>
</dbReference>
<keyword evidence="4" id="KW-1185">Reference proteome</keyword>
<organism evidence="3 4">
    <name type="scientific">Longibacter salinarum</name>
    <dbReference type="NCBI Taxonomy" id="1850348"/>
    <lineage>
        <taxon>Bacteria</taxon>
        <taxon>Pseudomonadati</taxon>
        <taxon>Rhodothermota</taxon>
        <taxon>Rhodothermia</taxon>
        <taxon>Rhodothermales</taxon>
        <taxon>Salisaetaceae</taxon>
        <taxon>Longibacter</taxon>
    </lineage>
</organism>
<feature type="transmembrane region" description="Helical" evidence="1">
    <location>
        <begin position="50"/>
        <end position="72"/>
    </location>
</feature>
<evidence type="ECO:0000259" key="2">
    <source>
        <dbReference type="PROSITE" id="PS50109"/>
    </source>
</evidence>
<dbReference type="RefSeq" id="WP_098074936.1">
    <property type="nucleotide sequence ID" value="NZ_PDEQ01000003.1"/>
</dbReference>
<dbReference type="Pfam" id="PF02518">
    <property type="entry name" value="HATPase_c"/>
    <property type="match status" value="1"/>
</dbReference>
<protein>
    <submittedName>
        <fullName evidence="3">Histidine kinase</fullName>
    </submittedName>
</protein>
<evidence type="ECO:0000256" key="1">
    <source>
        <dbReference type="SAM" id="Phobius"/>
    </source>
</evidence>
<dbReference type="Proteomes" id="UP000220102">
    <property type="component" value="Unassembled WGS sequence"/>
</dbReference>
<dbReference type="SUPFAM" id="SSF55874">
    <property type="entry name" value="ATPase domain of HSP90 chaperone/DNA topoisomerase II/histidine kinase"/>
    <property type="match status" value="1"/>
</dbReference>
<keyword evidence="1" id="KW-1133">Transmembrane helix</keyword>
<dbReference type="EMBL" id="PDEQ01000003">
    <property type="protein sequence ID" value="PEN13773.1"/>
    <property type="molecule type" value="Genomic_DNA"/>
</dbReference>
<keyword evidence="1" id="KW-0812">Transmembrane</keyword>
<feature type="domain" description="Histidine kinase" evidence="2">
    <location>
        <begin position="273"/>
        <end position="372"/>
    </location>
</feature>
<dbReference type="GO" id="GO:0000155">
    <property type="term" value="F:phosphorelay sensor kinase activity"/>
    <property type="evidence" value="ECO:0007669"/>
    <property type="project" value="InterPro"/>
</dbReference>
<feature type="transmembrane region" description="Helical" evidence="1">
    <location>
        <begin position="12"/>
        <end position="30"/>
    </location>
</feature>
<dbReference type="Gene3D" id="3.30.565.10">
    <property type="entry name" value="Histidine kinase-like ATPase, C-terminal domain"/>
    <property type="match status" value="1"/>
</dbReference>
<dbReference type="InterPro" id="IPR005467">
    <property type="entry name" value="His_kinase_dom"/>
</dbReference>
<dbReference type="InterPro" id="IPR036890">
    <property type="entry name" value="HATPase_C_sf"/>
</dbReference>
<reference evidence="3 4" key="1">
    <citation type="submission" date="2017-10" db="EMBL/GenBank/DDBJ databases">
        <title>Draft genome of Longibacter Salinarum.</title>
        <authorList>
            <person name="Goh K.M."/>
            <person name="Shamsir M.S."/>
            <person name="Lim S.W."/>
        </authorList>
    </citation>
    <scope>NUCLEOTIDE SEQUENCE [LARGE SCALE GENOMIC DNA]</scope>
    <source>
        <strain evidence="3 4">KCTC 52045</strain>
    </source>
</reference>
<dbReference type="Pfam" id="PF06580">
    <property type="entry name" value="His_kinase"/>
    <property type="match status" value="1"/>
</dbReference>
<keyword evidence="3" id="KW-0808">Transferase</keyword>
<dbReference type="AlphaFoldDB" id="A0A2A8CYV0"/>
<dbReference type="PANTHER" id="PTHR34220:SF9">
    <property type="entry name" value="SIGNAL TRANSDUCTION HISTIDINE KINASE INTERNAL REGION DOMAIN-CONTAINING PROTEIN"/>
    <property type="match status" value="1"/>
</dbReference>
<gene>
    <name evidence="3" type="ORF">CRI94_06790</name>
</gene>
<dbReference type="GO" id="GO:0016020">
    <property type="term" value="C:membrane"/>
    <property type="evidence" value="ECO:0007669"/>
    <property type="project" value="InterPro"/>
</dbReference>
<name>A0A2A8CYV0_9BACT</name>
<keyword evidence="1" id="KW-0472">Membrane</keyword>